<evidence type="ECO:0008006" key="3">
    <source>
        <dbReference type="Google" id="ProtNLM"/>
    </source>
</evidence>
<dbReference type="EMBL" id="BAAAZH010000017">
    <property type="protein sequence ID" value="GAA4120676.1"/>
    <property type="molecule type" value="Genomic_DNA"/>
</dbReference>
<sequence length="204" mass="23267">MPKLDITTQTRNLDAVIAGLDDPLHRRILTNYRNHAIYEICGYKERIFEPDMTVEHPVYWVNSAEVSLELDGLEQVLGFYQSLQDTEATVMVVTDEKLMVADWGFASESIFHTYTTGAQILAAEPAAGVDPDGCFIVQRRMSMIWPYDERGRMIGEHVFEHLVARRTWQIPAEEFITLEEAREKLMPLLVELPEVPVLDATGAR</sequence>
<protein>
    <recommendedName>
        <fullName evidence="3">SnoaL-like domain-containing protein</fullName>
    </recommendedName>
</protein>
<evidence type="ECO:0000313" key="1">
    <source>
        <dbReference type="EMBL" id="GAA4120676.1"/>
    </source>
</evidence>
<comment type="caution">
    <text evidence="1">The sequence shown here is derived from an EMBL/GenBank/DDBJ whole genome shotgun (WGS) entry which is preliminary data.</text>
</comment>
<accession>A0ABP7XKF3</accession>
<name>A0ABP7XKF3_9ACTN</name>
<keyword evidence="2" id="KW-1185">Reference proteome</keyword>
<organism evidence="1 2">
    <name type="scientific">Nocardioides fonticola</name>
    <dbReference type="NCBI Taxonomy" id="450363"/>
    <lineage>
        <taxon>Bacteria</taxon>
        <taxon>Bacillati</taxon>
        <taxon>Actinomycetota</taxon>
        <taxon>Actinomycetes</taxon>
        <taxon>Propionibacteriales</taxon>
        <taxon>Nocardioidaceae</taxon>
        <taxon>Nocardioides</taxon>
    </lineage>
</organism>
<evidence type="ECO:0000313" key="2">
    <source>
        <dbReference type="Proteomes" id="UP001501495"/>
    </source>
</evidence>
<gene>
    <name evidence="1" type="ORF">GCM10022215_24500</name>
</gene>
<dbReference type="RefSeq" id="WP_344733689.1">
    <property type="nucleotide sequence ID" value="NZ_BAAAZH010000017.1"/>
</dbReference>
<dbReference type="Proteomes" id="UP001501495">
    <property type="component" value="Unassembled WGS sequence"/>
</dbReference>
<reference evidence="2" key="1">
    <citation type="journal article" date="2019" name="Int. J. Syst. Evol. Microbiol.">
        <title>The Global Catalogue of Microorganisms (GCM) 10K type strain sequencing project: providing services to taxonomists for standard genome sequencing and annotation.</title>
        <authorList>
            <consortium name="The Broad Institute Genomics Platform"/>
            <consortium name="The Broad Institute Genome Sequencing Center for Infectious Disease"/>
            <person name="Wu L."/>
            <person name="Ma J."/>
        </authorList>
    </citation>
    <scope>NUCLEOTIDE SEQUENCE [LARGE SCALE GENOMIC DNA]</scope>
    <source>
        <strain evidence="2">JCM 16703</strain>
    </source>
</reference>
<proteinExistence type="predicted"/>